<organism evidence="2 3">
    <name type="scientific">Inhella proteolytica</name>
    <dbReference type="NCBI Taxonomy" id="2795029"/>
    <lineage>
        <taxon>Bacteria</taxon>
        <taxon>Pseudomonadati</taxon>
        <taxon>Pseudomonadota</taxon>
        <taxon>Betaproteobacteria</taxon>
        <taxon>Burkholderiales</taxon>
        <taxon>Sphaerotilaceae</taxon>
        <taxon>Inhella</taxon>
    </lineage>
</organism>
<feature type="region of interest" description="Disordered" evidence="1">
    <location>
        <begin position="1"/>
        <end position="56"/>
    </location>
</feature>
<dbReference type="RefSeq" id="WP_198110056.1">
    <property type="nucleotide sequence ID" value="NZ_JAEDAK010000003.1"/>
</dbReference>
<name>A0A931NFT6_9BURK</name>
<keyword evidence="3" id="KW-1185">Reference proteome</keyword>
<dbReference type="Proteomes" id="UP000613266">
    <property type="component" value="Unassembled WGS sequence"/>
</dbReference>
<reference evidence="2" key="1">
    <citation type="submission" date="2020-12" db="EMBL/GenBank/DDBJ databases">
        <title>The genome sequence of Inhella sp. 1Y17.</title>
        <authorList>
            <person name="Liu Y."/>
        </authorList>
    </citation>
    <scope>NUCLEOTIDE SEQUENCE</scope>
    <source>
        <strain evidence="2">1Y17</strain>
    </source>
</reference>
<evidence type="ECO:0008006" key="4">
    <source>
        <dbReference type="Google" id="ProtNLM"/>
    </source>
</evidence>
<evidence type="ECO:0000313" key="3">
    <source>
        <dbReference type="Proteomes" id="UP000613266"/>
    </source>
</evidence>
<dbReference type="SUPFAM" id="SSF48452">
    <property type="entry name" value="TPR-like"/>
    <property type="match status" value="2"/>
</dbReference>
<evidence type="ECO:0000256" key="1">
    <source>
        <dbReference type="SAM" id="MobiDB-lite"/>
    </source>
</evidence>
<dbReference type="AlphaFoldDB" id="A0A931NFT6"/>
<feature type="compositionally biased region" description="Low complexity" evidence="1">
    <location>
        <begin position="8"/>
        <end position="41"/>
    </location>
</feature>
<dbReference type="Gene3D" id="1.25.40.10">
    <property type="entry name" value="Tetratricopeptide repeat domain"/>
    <property type="match status" value="1"/>
</dbReference>
<protein>
    <recommendedName>
        <fullName evidence="4">Tetratricopeptide repeat protein</fullName>
    </recommendedName>
</protein>
<sequence length="410" mass="44079">MPPPRKTAPPSAATPAQPSQAGGFAQLVASLSQSAAASSTPRRARTRKPPEPPPGPLAEQLLQAEQASREGRLAFTQQTCERLWPQLQAEGTAEQQGLCQHLLALCLQYAGRLREAVQAGYAALACFERCAPRPCPVRLLRGLGLHSVSLARLGAQTEVRRLFERAATLLPGIEAEREHCIFWNNAGAALHELGELDAACSAAEQALRLLPPGEPGLRAICQANLQHYRLQKALEREHSPALRPALQAMLEGIDELARDGQHHLLTRTAERAAEALQRLGENERALALLQRCSGLVERAGLGSDRGVLELNLARLERQAGRHRSAAAHMALALQLLADSPELERQAQAHLEQSALAEAQGHWRAALDSFKRHAEAQMTLLKRQAEGRDAVQAACLALQASVGPGGGSLPG</sequence>
<dbReference type="InterPro" id="IPR011990">
    <property type="entry name" value="TPR-like_helical_dom_sf"/>
</dbReference>
<evidence type="ECO:0000313" key="2">
    <source>
        <dbReference type="EMBL" id="MBH9576436.1"/>
    </source>
</evidence>
<comment type="caution">
    <text evidence="2">The sequence shown here is derived from an EMBL/GenBank/DDBJ whole genome shotgun (WGS) entry which is preliminary data.</text>
</comment>
<gene>
    <name evidence="2" type="ORF">I7X39_05900</name>
</gene>
<proteinExistence type="predicted"/>
<dbReference type="EMBL" id="JAEDAK010000003">
    <property type="protein sequence ID" value="MBH9576436.1"/>
    <property type="molecule type" value="Genomic_DNA"/>
</dbReference>
<accession>A0A931NFT6</accession>